<protein>
    <recommendedName>
        <fullName evidence="3">F-box domain-containing protein</fullName>
    </recommendedName>
</protein>
<dbReference type="AlphaFoldDB" id="A0AAW0ED64"/>
<evidence type="ECO:0008006" key="3">
    <source>
        <dbReference type="Google" id="ProtNLM"/>
    </source>
</evidence>
<dbReference type="Proteomes" id="UP001362999">
    <property type="component" value="Unassembled WGS sequence"/>
</dbReference>
<dbReference type="EMBL" id="JAWWNJ010000002">
    <property type="protein sequence ID" value="KAK7062294.1"/>
    <property type="molecule type" value="Genomic_DNA"/>
</dbReference>
<evidence type="ECO:0000313" key="1">
    <source>
        <dbReference type="EMBL" id="KAK7062294.1"/>
    </source>
</evidence>
<evidence type="ECO:0000313" key="2">
    <source>
        <dbReference type="Proteomes" id="UP001362999"/>
    </source>
</evidence>
<keyword evidence="2" id="KW-1185">Reference proteome</keyword>
<proteinExistence type="predicted"/>
<comment type="caution">
    <text evidence="1">The sequence shown here is derived from an EMBL/GenBank/DDBJ whole genome shotgun (WGS) entry which is preliminary data.</text>
</comment>
<accession>A0AAW0ED64</accession>
<name>A0AAW0ED64_9AGAR</name>
<organism evidence="1 2">
    <name type="scientific">Favolaschia claudopus</name>
    <dbReference type="NCBI Taxonomy" id="2862362"/>
    <lineage>
        <taxon>Eukaryota</taxon>
        <taxon>Fungi</taxon>
        <taxon>Dikarya</taxon>
        <taxon>Basidiomycota</taxon>
        <taxon>Agaricomycotina</taxon>
        <taxon>Agaricomycetes</taxon>
        <taxon>Agaricomycetidae</taxon>
        <taxon>Agaricales</taxon>
        <taxon>Marasmiineae</taxon>
        <taxon>Mycenaceae</taxon>
        <taxon>Favolaschia</taxon>
    </lineage>
</organism>
<reference evidence="1 2" key="1">
    <citation type="journal article" date="2024" name="J Genomics">
        <title>Draft genome sequencing and assembly of Favolaschia claudopus CIRM-BRFM 2984 isolated from oak limbs.</title>
        <authorList>
            <person name="Navarro D."/>
            <person name="Drula E."/>
            <person name="Chaduli D."/>
            <person name="Cazenave R."/>
            <person name="Ahrendt S."/>
            <person name="Wang J."/>
            <person name="Lipzen A."/>
            <person name="Daum C."/>
            <person name="Barry K."/>
            <person name="Grigoriev I.V."/>
            <person name="Favel A."/>
            <person name="Rosso M.N."/>
            <person name="Martin F."/>
        </authorList>
    </citation>
    <scope>NUCLEOTIDE SEQUENCE [LARGE SCALE GENOMIC DNA]</scope>
    <source>
        <strain evidence="1 2">CIRM-BRFM 2984</strain>
    </source>
</reference>
<sequence length="452" mass="51329">MSSPTSILSLPNELLVIIAGQYEQVPWGRSGWYHRAIEAKYRSEWVLSRLCRRLRNVVIGAPTLWTNITVIPNTFQRGSGLGEILRLYLQRSIPLKVSISLQIFALANNAIVWRESWFRDISHEINRVERLSIVLGLRPNDLGQEFLPLRHVAAPNLLHLEIENRNVRSRPPCPVELFSGGAPKLSSVWMQGFFPFPAPSWMSSLTRFQSATAGQRLDDAAANLYLSALRQPSGLVYLLLDLAGLGTVPTDYQIRIPSLRFLSVWIDIYNQQEPYLLQIMDFFSCPALSELVVFGSHGHQVFSLLNTFSFPRTSFPMLHALSFINTDLECSCEYNMPLPTRTHLVDTPLFPTLSSLTLMKQCFMSDLIREIIGTSPLPLPSLQTLTLRPSPGEPVVNVRHALLDAMLRLPQTLPKLRLSPALYYEEDWREVDQEVTVFDPERLDHALQVRGF</sequence>
<gene>
    <name evidence="1" type="ORF">R3P38DRAFT_2834530</name>
</gene>